<dbReference type="GO" id="GO:0005524">
    <property type="term" value="F:ATP binding"/>
    <property type="evidence" value="ECO:0007669"/>
    <property type="project" value="UniProtKB-KW"/>
</dbReference>
<dbReference type="AlphaFoldDB" id="A0A392PZW7"/>
<feature type="non-terminal residue" evidence="5">
    <location>
        <position position="129"/>
    </location>
</feature>
<organism evidence="5 6">
    <name type="scientific">Trifolium medium</name>
    <dbReference type="NCBI Taxonomy" id="97028"/>
    <lineage>
        <taxon>Eukaryota</taxon>
        <taxon>Viridiplantae</taxon>
        <taxon>Streptophyta</taxon>
        <taxon>Embryophyta</taxon>
        <taxon>Tracheophyta</taxon>
        <taxon>Spermatophyta</taxon>
        <taxon>Magnoliopsida</taxon>
        <taxon>eudicotyledons</taxon>
        <taxon>Gunneridae</taxon>
        <taxon>Pentapetalae</taxon>
        <taxon>rosids</taxon>
        <taxon>fabids</taxon>
        <taxon>Fabales</taxon>
        <taxon>Fabaceae</taxon>
        <taxon>Papilionoideae</taxon>
        <taxon>50 kb inversion clade</taxon>
        <taxon>NPAAA clade</taxon>
        <taxon>Hologalegina</taxon>
        <taxon>IRL clade</taxon>
        <taxon>Trifolieae</taxon>
        <taxon>Trifolium</taxon>
    </lineage>
</organism>
<keyword evidence="5" id="KW-0378">Hydrolase</keyword>
<keyword evidence="2" id="KW-0067">ATP-binding</keyword>
<dbReference type="Pfam" id="PF24933">
    <property type="entry name" value="DUF7751"/>
    <property type="match status" value="1"/>
</dbReference>
<reference evidence="5 6" key="1">
    <citation type="journal article" date="2018" name="Front. Plant Sci.">
        <title>Red Clover (Trifolium pratense) and Zigzag Clover (T. medium) - A Picture of Genomic Similarities and Differences.</title>
        <authorList>
            <person name="Dluhosova J."/>
            <person name="Istvanek J."/>
            <person name="Nedelnik J."/>
            <person name="Repkova J."/>
        </authorList>
    </citation>
    <scope>NUCLEOTIDE SEQUENCE [LARGE SCALE GENOMIC DNA]</scope>
    <source>
        <strain evidence="6">cv. 10/8</strain>
        <tissue evidence="5">Leaf</tissue>
    </source>
</reference>
<keyword evidence="6" id="KW-1185">Reference proteome</keyword>
<dbReference type="InterPro" id="IPR056653">
    <property type="entry name" value="DUF7751"/>
</dbReference>
<dbReference type="Proteomes" id="UP000265520">
    <property type="component" value="Unassembled WGS sequence"/>
</dbReference>
<dbReference type="PANTHER" id="PTHR45644:SF83">
    <property type="entry name" value="P-LOOP CONTAINING NUCLEOSIDE TRIPHOSPHATE HYDROLASES SUPERFAMILY PROTEIN"/>
    <property type="match status" value="1"/>
</dbReference>
<evidence type="ECO:0000256" key="3">
    <source>
        <dbReference type="SAM" id="MobiDB-lite"/>
    </source>
</evidence>
<feature type="non-terminal residue" evidence="5">
    <location>
        <position position="1"/>
    </location>
</feature>
<evidence type="ECO:0000259" key="4">
    <source>
        <dbReference type="Pfam" id="PF24933"/>
    </source>
</evidence>
<sequence>ISYHLMNTKEPEYRNGKLVISANSLSQGLSLFQGGKSSGNLKTNDSNKENVVEDIAGAKNDVRSDNQAPENKNDTSIPVTKKEGENSTPAKVEVPDNEFEKRIRPEVIPANEIGVTFADIGALDEIKES</sequence>
<comment type="caution">
    <text evidence="5">The sequence shown here is derived from an EMBL/GenBank/DDBJ whole genome shotgun (WGS) entry which is preliminary data.</text>
</comment>
<accession>A0A392PZW7</accession>
<dbReference type="GO" id="GO:0016787">
    <property type="term" value="F:hydrolase activity"/>
    <property type="evidence" value="ECO:0007669"/>
    <property type="project" value="UniProtKB-KW"/>
</dbReference>
<keyword evidence="1" id="KW-0547">Nucleotide-binding</keyword>
<protein>
    <submittedName>
        <fullName evidence="5">P-loop containing nucleoside triphosphate hydrolases superfamily protein</fullName>
    </submittedName>
</protein>
<feature type="region of interest" description="Disordered" evidence="3">
    <location>
        <begin position="31"/>
        <end position="98"/>
    </location>
</feature>
<evidence type="ECO:0000313" key="5">
    <source>
        <dbReference type="EMBL" id="MCI17267.1"/>
    </source>
</evidence>
<evidence type="ECO:0000256" key="1">
    <source>
        <dbReference type="ARBA" id="ARBA00022741"/>
    </source>
</evidence>
<dbReference type="PANTHER" id="PTHR45644">
    <property type="entry name" value="AAA ATPASE, PUTATIVE (AFU_ORTHOLOGUE AFUA_2G12920)-RELATED-RELATED"/>
    <property type="match status" value="1"/>
</dbReference>
<feature type="domain" description="DUF7751" evidence="4">
    <location>
        <begin position="1"/>
        <end position="33"/>
    </location>
</feature>
<dbReference type="EMBL" id="LXQA010104656">
    <property type="protein sequence ID" value="MCI17267.1"/>
    <property type="molecule type" value="Genomic_DNA"/>
</dbReference>
<evidence type="ECO:0000313" key="6">
    <source>
        <dbReference type="Proteomes" id="UP000265520"/>
    </source>
</evidence>
<name>A0A392PZW7_9FABA</name>
<proteinExistence type="predicted"/>
<feature type="compositionally biased region" description="Polar residues" evidence="3">
    <location>
        <begin position="65"/>
        <end position="78"/>
    </location>
</feature>
<dbReference type="InterPro" id="IPR051701">
    <property type="entry name" value="Mito_OM_Translocase_MSP1"/>
</dbReference>
<evidence type="ECO:0000256" key="2">
    <source>
        <dbReference type="ARBA" id="ARBA00022840"/>
    </source>
</evidence>
<dbReference type="GO" id="GO:0005741">
    <property type="term" value="C:mitochondrial outer membrane"/>
    <property type="evidence" value="ECO:0007669"/>
    <property type="project" value="TreeGrafter"/>
</dbReference>